<reference evidence="1 2" key="1">
    <citation type="journal article" date="2018" name="Sci. Rep.">
        <title>Genomic signatures of local adaptation to the degree of environmental predictability in rotifers.</title>
        <authorList>
            <person name="Franch-Gras L."/>
            <person name="Hahn C."/>
            <person name="Garcia-Roger E.M."/>
            <person name="Carmona M.J."/>
            <person name="Serra M."/>
            <person name="Gomez A."/>
        </authorList>
    </citation>
    <scope>NUCLEOTIDE SEQUENCE [LARGE SCALE GENOMIC DNA]</scope>
    <source>
        <strain evidence="1">HYR1</strain>
    </source>
</reference>
<organism evidence="1 2">
    <name type="scientific">Brachionus plicatilis</name>
    <name type="common">Marine rotifer</name>
    <name type="synonym">Brachionus muelleri</name>
    <dbReference type="NCBI Taxonomy" id="10195"/>
    <lineage>
        <taxon>Eukaryota</taxon>
        <taxon>Metazoa</taxon>
        <taxon>Spiralia</taxon>
        <taxon>Gnathifera</taxon>
        <taxon>Rotifera</taxon>
        <taxon>Eurotatoria</taxon>
        <taxon>Monogononta</taxon>
        <taxon>Pseudotrocha</taxon>
        <taxon>Ploima</taxon>
        <taxon>Brachionidae</taxon>
        <taxon>Brachionus</taxon>
    </lineage>
</organism>
<evidence type="ECO:0000313" key="1">
    <source>
        <dbReference type="EMBL" id="RMZ95996.1"/>
    </source>
</evidence>
<proteinExistence type="predicted"/>
<dbReference type="Proteomes" id="UP000276133">
    <property type="component" value="Unassembled WGS sequence"/>
</dbReference>
<keyword evidence="2" id="KW-1185">Reference proteome</keyword>
<evidence type="ECO:0000313" key="2">
    <source>
        <dbReference type="Proteomes" id="UP000276133"/>
    </source>
</evidence>
<comment type="caution">
    <text evidence="1">The sequence shown here is derived from an EMBL/GenBank/DDBJ whole genome shotgun (WGS) entry which is preliminary data.</text>
</comment>
<dbReference type="EMBL" id="REGN01012316">
    <property type="protein sequence ID" value="RMZ95996.1"/>
    <property type="molecule type" value="Genomic_DNA"/>
</dbReference>
<gene>
    <name evidence="1" type="ORF">BpHYR1_013745</name>
</gene>
<name>A0A3M7PA89_BRAPC</name>
<dbReference type="AlphaFoldDB" id="A0A3M7PA89"/>
<protein>
    <submittedName>
        <fullName evidence="1">Uncharacterized protein</fullName>
    </submittedName>
</protein>
<accession>A0A3M7PA89</accession>
<sequence>MYCSINEGSKNSDGVVRNDPKEIAALLNKRFQSIFSQGDSNRQFPIFDPRTNVICPNDIDSIINVKIVYDNLNNLDQNKANALFSTLNTVSQLIKN</sequence>